<reference evidence="3 4" key="1">
    <citation type="submission" date="2019-01" db="EMBL/GenBank/DDBJ databases">
        <authorList>
            <person name="Chen W.-M."/>
        </authorList>
    </citation>
    <scope>NUCLEOTIDE SEQUENCE [LARGE SCALE GENOMIC DNA]</scope>
    <source>
        <strain evidence="3 4">TER-1</strain>
    </source>
</reference>
<dbReference type="PANTHER" id="PTHR33619">
    <property type="entry name" value="POLYSACCHARIDE EXPORT PROTEIN GFCE-RELATED"/>
    <property type="match status" value="1"/>
</dbReference>
<dbReference type="GO" id="GO:0015159">
    <property type="term" value="F:polysaccharide transmembrane transporter activity"/>
    <property type="evidence" value="ECO:0007669"/>
    <property type="project" value="InterPro"/>
</dbReference>
<keyword evidence="4" id="KW-1185">Reference proteome</keyword>
<dbReference type="Proteomes" id="UP000286997">
    <property type="component" value="Unassembled WGS sequence"/>
</dbReference>
<evidence type="ECO:0000313" key="4">
    <source>
        <dbReference type="Proteomes" id="UP000286997"/>
    </source>
</evidence>
<accession>A0A3S2YNC0</accession>
<gene>
    <name evidence="3" type="ORF">EOE48_19710</name>
</gene>
<dbReference type="OrthoDB" id="7198507at2"/>
<evidence type="ECO:0000313" key="3">
    <source>
        <dbReference type="EMBL" id="RVU15494.1"/>
    </source>
</evidence>
<dbReference type="InterPro" id="IPR049712">
    <property type="entry name" value="Poly_export"/>
</dbReference>
<dbReference type="AlphaFoldDB" id="A0A3S2YNC0"/>
<dbReference type="Pfam" id="PF02563">
    <property type="entry name" value="Poly_export"/>
    <property type="match status" value="1"/>
</dbReference>
<dbReference type="RefSeq" id="WP_127732310.1">
    <property type="nucleotide sequence ID" value="NZ_SACP01000021.1"/>
</dbReference>
<dbReference type="InterPro" id="IPR003715">
    <property type="entry name" value="Poly_export_N"/>
</dbReference>
<evidence type="ECO:0000256" key="1">
    <source>
        <dbReference type="ARBA" id="ARBA00022729"/>
    </source>
</evidence>
<dbReference type="EMBL" id="SACP01000021">
    <property type="protein sequence ID" value="RVU15494.1"/>
    <property type="molecule type" value="Genomic_DNA"/>
</dbReference>
<protein>
    <submittedName>
        <fullName evidence="3">Polysaccharide export protein</fullName>
    </submittedName>
</protein>
<feature type="domain" description="Polysaccharide export protein N-terminal" evidence="2">
    <location>
        <begin position="61"/>
        <end position="151"/>
    </location>
</feature>
<comment type="caution">
    <text evidence="3">The sequence shown here is derived from an EMBL/GenBank/DDBJ whole genome shotgun (WGS) entry which is preliminary data.</text>
</comment>
<organism evidence="3 4">
    <name type="scientific">Methylobacterium oryzihabitans</name>
    <dbReference type="NCBI Taxonomy" id="2499852"/>
    <lineage>
        <taxon>Bacteria</taxon>
        <taxon>Pseudomonadati</taxon>
        <taxon>Pseudomonadota</taxon>
        <taxon>Alphaproteobacteria</taxon>
        <taxon>Hyphomicrobiales</taxon>
        <taxon>Methylobacteriaceae</taxon>
        <taxon>Methylobacterium</taxon>
    </lineage>
</organism>
<name>A0A3S2YNC0_9HYPH</name>
<keyword evidence="1" id="KW-0732">Signal</keyword>
<proteinExistence type="predicted"/>
<evidence type="ECO:0000259" key="2">
    <source>
        <dbReference type="Pfam" id="PF02563"/>
    </source>
</evidence>
<dbReference type="Gene3D" id="3.30.1950.10">
    <property type="entry name" value="wza like domain"/>
    <property type="match status" value="1"/>
</dbReference>
<dbReference type="Gene3D" id="3.10.560.10">
    <property type="entry name" value="Outer membrane lipoprotein wza domain like"/>
    <property type="match status" value="2"/>
</dbReference>
<sequence>MIPKDGPYANDVRAGAEVKVLPAGEPIAYAFVSLSPLSLKITNATTTSLSPAFRSFTASRQPAQIRIAPGDSVSLTIYEATPGGLFLSGDNAGRNGNYVQVPVQQVDASGSIDVPYAGRVRVAGQTTEEVGREIAKKIATRAIEPQVVVSLSDRRGNEVSVLGELLSANFPGRFSLDPGGIRLIPAIAKAGGPKYPPYETLVTVQRGSQTEQAIMTNILRNPAQNIQLRPGDTVYLSREPKIFLTLGATPSPGAVGGINNRRFVFDNDNVTLTEALAKSGGLDDQRADPTAVFIYRRESKRTLAEMGVDTSAYREDFVPTIFTVDFSQPDGLFLANSFFMRDRDVIYVANSRVTDTNKIVNIFGQTTRSFYEVSFGAGSASVLGGAAGAVR</sequence>
<dbReference type="PANTHER" id="PTHR33619:SF3">
    <property type="entry name" value="POLYSACCHARIDE EXPORT PROTEIN GFCE-RELATED"/>
    <property type="match status" value="1"/>
</dbReference>